<dbReference type="EMBL" id="JAUSTR010000001">
    <property type="protein sequence ID" value="MDQ0161340.1"/>
    <property type="molecule type" value="Genomic_DNA"/>
</dbReference>
<comment type="caution">
    <text evidence="3">The sequence shown here is derived from an EMBL/GenBank/DDBJ whole genome shotgun (WGS) entry which is preliminary data.</text>
</comment>
<feature type="region of interest" description="Disordered" evidence="1">
    <location>
        <begin position="72"/>
        <end position="105"/>
    </location>
</feature>
<accession>A0ABT9VKN5</accession>
<dbReference type="RefSeq" id="WP_052659508.1">
    <property type="nucleotide sequence ID" value="NZ_JAUSTR010000001.1"/>
</dbReference>
<evidence type="ECO:0000313" key="4">
    <source>
        <dbReference type="Proteomes" id="UP001225646"/>
    </source>
</evidence>
<name>A0ABT9VKN5_9BACI</name>
<keyword evidence="2" id="KW-1133">Transmembrane helix</keyword>
<keyword evidence="4" id="KW-1185">Reference proteome</keyword>
<reference evidence="3 4" key="1">
    <citation type="submission" date="2023-07" db="EMBL/GenBank/DDBJ databases">
        <title>Genomic Encyclopedia of Type Strains, Phase IV (KMG-IV): sequencing the most valuable type-strain genomes for metagenomic binning, comparative biology and taxonomic classification.</title>
        <authorList>
            <person name="Goeker M."/>
        </authorList>
    </citation>
    <scope>NUCLEOTIDE SEQUENCE [LARGE SCALE GENOMIC DNA]</scope>
    <source>
        <strain evidence="3 4">DSM 19092</strain>
    </source>
</reference>
<evidence type="ECO:0000256" key="1">
    <source>
        <dbReference type="SAM" id="MobiDB-lite"/>
    </source>
</evidence>
<evidence type="ECO:0000256" key="2">
    <source>
        <dbReference type="SAM" id="Phobius"/>
    </source>
</evidence>
<dbReference type="Gene3D" id="3.30.1490.480">
    <property type="entry name" value="Endolytic murein transglycosylase"/>
    <property type="match status" value="1"/>
</dbReference>
<feature type="compositionally biased region" description="Basic and acidic residues" evidence="1">
    <location>
        <begin position="83"/>
        <end position="105"/>
    </location>
</feature>
<organism evidence="3 4">
    <name type="scientific">Aeribacillus alveayuensis</name>
    <dbReference type="NCBI Taxonomy" id="279215"/>
    <lineage>
        <taxon>Bacteria</taxon>
        <taxon>Bacillati</taxon>
        <taxon>Bacillota</taxon>
        <taxon>Bacilli</taxon>
        <taxon>Bacillales</taxon>
        <taxon>Bacillaceae</taxon>
        <taxon>Aeribacillus</taxon>
    </lineage>
</organism>
<keyword evidence="2" id="KW-0812">Transmembrane</keyword>
<protein>
    <submittedName>
        <fullName evidence="3">Mannitol-specific phosphotransferase system IIBC component</fullName>
    </submittedName>
</protein>
<keyword evidence="2" id="KW-0472">Membrane</keyword>
<evidence type="ECO:0000313" key="3">
    <source>
        <dbReference type="EMBL" id="MDQ0161340.1"/>
    </source>
</evidence>
<feature type="transmembrane region" description="Helical" evidence="2">
    <location>
        <begin position="6"/>
        <end position="28"/>
    </location>
</feature>
<dbReference type="Proteomes" id="UP001225646">
    <property type="component" value="Unassembled WGS sequence"/>
</dbReference>
<gene>
    <name evidence="3" type="ORF">J2S06_000410</name>
</gene>
<proteinExistence type="predicted"/>
<sequence>MNKKSLQAFSAGMIVSTSLLSLTFYLGGYNKPTVAEKKITETDINKYLSENEQIVISKKEYEQLIALKDQEVTKEQNQQEAVENTKETEKNNNEQTQSKEEVQQEPKKVMITIQEGMTTSDVSKALESAGIIKSASEFNQYLIKNDYHTRVQIGTFEVNENMSFYEIAEAITR</sequence>